<dbReference type="Proteomes" id="UP001595974">
    <property type="component" value="Unassembled WGS sequence"/>
</dbReference>
<evidence type="ECO:0000313" key="4">
    <source>
        <dbReference type="EMBL" id="MFC5770827.1"/>
    </source>
</evidence>
<name>A0ABW1AU55_9RHOO</name>
<dbReference type="Pfam" id="PF02332">
    <property type="entry name" value="Phenol_Hydrox"/>
    <property type="match status" value="1"/>
</dbReference>
<dbReference type="Gene3D" id="1.10.620.20">
    <property type="entry name" value="Ribonucleotide Reductase, subunit A"/>
    <property type="match status" value="1"/>
</dbReference>
<dbReference type="EMBL" id="JBHSOG010000060">
    <property type="protein sequence ID" value="MFC5770827.1"/>
    <property type="molecule type" value="Genomic_DNA"/>
</dbReference>
<evidence type="ECO:0000313" key="5">
    <source>
        <dbReference type="Proteomes" id="UP001595974"/>
    </source>
</evidence>
<sequence>MDMQVAKKKLGLKERYAVMTRGLDWAPSYQKMEDIYPYVAYEGIKIHDWDKWEDPFRLTMDAYWKYQAEKERKLYAVIDAYNQNNGHLNVTDARYINTVKLFLTGVSPLEYMAHRGFAHAGRQFPGPGPRVACLMQSLDEMRHAQTQVHAVSNYNKYYNGLHDFHHMHDRVWYLSVPKSFFDDAVTAGPFEFMVAIGFSFEYVLTNLLFVPFVSGAAYNGDMGTMTFGFSAQSDEARHMTLGLEVIKFILEQDPDNVPIVQRWIDKWTWRGYRVLTLVAMMMDYMLPKRTMSWKEAWEVYFEENGGALFKDLARYGIKMPQCAEQIALEKDHLSHQAWSTFYNYAAAADFHTWMPDDDEMDWLSSKYPESYDKYYRPRMEFWREQAAKGNRFYNKTLPMLCQTCQIPMLFTEPGDPTKICYREVDYKGEKYHFCSDHCKAIFEHEPEKYVQSWLPVHQIYQGNCFPEGTDPTAEGFDPLAAVLKYYNLEFGRDNLDFDISEDKKNFAEWRGQATKNV</sequence>
<evidence type="ECO:0000256" key="2">
    <source>
        <dbReference type="ARBA" id="ARBA00023033"/>
    </source>
</evidence>
<keyword evidence="5" id="KW-1185">Reference proteome</keyword>
<protein>
    <submittedName>
        <fullName evidence="4">Aromatic/alkene/methane monooxygenase hydroxylase/oxygenase subunit alpha</fullName>
    </submittedName>
</protein>
<keyword evidence="2 4" id="KW-0503">Monooxygenase</keyword>
<comment type="caution">
    <text evidence="4">The sequence shown here is derived from an EMBL/GenBank/DDBJ whole genome shotgun (WGS) entry which is preliminary data.</text>
</comment>
<dbReference type="CDD" id="cd01057">
    <property type="entry name" value="AAMH_A"/>
    <property type="match status" value="1"/>
</dbReference>
<evidence type="ECO:0000256" key="1">
    <source>
        <dbReference type="ARBA" id="ARBA00023002"/>
    </source>
</evidence>
<organism evidence="4 5">
    <name type="scientific">Thauera sinica</name>
    <dbReference type="NCBI Taxonomy" id="2665146"/>
    <lineage>
        <taxon>Bacteria</taxon>
        <taxon>Pseudomonadati</taxon>
        <taxon>Pseudomonadota</taxon>
        <taxon>Betaproteobacteria</taxon>
        <taxon>Rhodocyclales</taxon>
        <taxon>Zoogloeaceae</taxon>
        <taxon>Thauera</taxon>
    </lineage>
</organism>
<dbReference type="SUPFAM" id="SSF47240">
    <property type="entry name" value="Ferritin-like"/>
    <property type="match status" value="1"/>
</dbReference>
<gene>
    <name evidence="4" type="ORF">ACFPTN_15715</name>
</gene>
<dbReference type="RefSeq" id="WP_096445977.1">
    <property type="nucleotide sequence ID" value="NZ_JBHSOG010000060.1"/>
</dbReference>
<proteinExistence type="predicted"/>
<dbReference type="InterPro" id="IPR012348">
    <property type="entry name" value="RNR-like"/>
</dbReference>
<dbReference type="GO" id="GO:0004497">
    <property type="term" value="F:monooxygenase activity"/>
    <property type="evidence" value="ECO:0007669"/>
    <property type="project" value="UniProtKB-KW"/>
</dbReference>
<reference evidence="5" key="1">
    <citation type="journal article" date="2019" name="Int. J. Syst. Evol. Microbiol.">
        <title>The Global Catalogue of Microorganisms (GCM) 10K type strain sequencing project: providing services to taxonomists for standard genome sequencing and annotation.</title>
        <authorList>
            <consortium name="The Broad Institute Genomics Platform"/>
            <consortium name="The Broad Institute Genome Sequencing Center for Infectious Disease"/>
            <person name="Wu L."/>
            <person name="Ma J."/>
        </authorList>
    </citation>
    <scope>NUCLEOTIDE SEQUENCE [LARGE SCALE GENOMIC DNA]</scope>
    <source>
        <strain evidence="5">SHR3</strain>
    </source>
</reference>
<dbReference type="Pfam" id="PF04945">
    <property type="entry name" value="YHS"/>
    <property type="match status" value="1"/>
</dbReference>
<dbReference type="InterPro" id="IPR009078">
    <property type="entry name" value="Ferritin-like_SF"/>
</dbReference>
<keyword evidence="1" id="KW-0560">Oxidoreductase</keyword>
<feature type="domain" description="YHS" evidence="3">
    <location>
        <begin position="411"/>
        <end position="453"/>
    </location>
</feature>
<accession>A0ABW1AU55</accession>
<evidence type="ECO:0000259" key="3">
    <source>
        <dbReference type="Pfam" id="PF04945"/>
    </source>
</evidence>
<dbReference type="InterPro" id="IPR007029">
    <property type="entry name" value="YHS_dom"/>
</dbReference>
<dbReference type="InterPro" id="IPR003430">
    <property type="entry name" value="Phenol_Hydrox"/>
</dbReference>